<evidence type="ECO:0000313" key="4">
    <source>
        <dbReference type="EMBL" id="RGN38263.1"/>
    </source>
</evidence>
<dbReference type="InterPro" id="IPR018247">
    <property type="entry name" value="EF_Hand_1_Ca_BS"/>
</dbReference>
<comment type="caution">
    <text evidence="4">The sequence shown here is derived from an EMBL/GenBank/DDBJ whole genome shotgun (WGS) entry which is preliminary data.</text>
</comment>
<protein>
    <submittedName>
        <fullName evidence="4">DUF5110 domain-containing protein</fullName>
    </submittedName>
</protein>
<accession>A0A3E5BLK1</accession>
<evidence type="ECO:0000259" key="3">
    <source>
        <dbReference type="PROSITE" id="PS50022"/>
    </source>
</evidence>
<dbReference type="Gene3D" id="2.60.40.680">
    <property type="match status" value="1"/>
</dbReference>
<name>A0A3E5BLK1_9BACE</name>
<dbReference type="CDD" id="cd06596">
    <property type="entry name" value="GH31_CPE1046"/>
    <property type="match status" value="1"/>
</dbReference>
<reference evidence="4 5" key="1">
    <citation type="submission" date="2018-08" db="EMBL/GenBank/DDBJ databases">
        <title>A genome reference for cultivated species of the human gut microbiota.</title>
        <authorList>
            <person name="Zou Y."/>
            <person name="Xue W."/>
            <person name="Luo G."/>
        </authorList>
    </citation>
    <scope>NUCLEOTIDE SEQUENCE [LARGE SCALE GENOMIC DNA]</scope>
    <source>
        <strain evidence="4 5">OM05-15BH</strain>
    </source>
</reference>
<evidence type="ECO:0000256" key="2">
    <source>
        <dbReference type="SAM" id="SignalP"/>
    </source>
</evidence>
<dbReference type="Pfam" id="PF00754">
    <property type="entry name" value="F5_F8_type_C"/>
    <property type="match status" value="1"/>
</dbReference>
<dbReference type="InterPro" id="IPR008965">
    <property type="entry name" value="CBM2/CBM3_carb-bd_dom_sf"/>
</dbReference>
<dbReference type="PROSITE" id="PS00018">
    <property type="entry name" value="EF_HAND_1"/>
    <property type="match status" value="2"/>
</dbReference>
<dbReference type="PROSITE" id="PS50022">
    <property type="entry name" value="FA58C_3"/>
    <property type="match status" value="1"/>
</dbReference>
<sequence>MNKSINYCRKFKALSFTFLLSCTLSCLPAYAVEESNIGTTQQETKIVNVVKINPAAVDILFSNHQRMTLDFYGENIFRMFQDNSGGMLRDPEAKPEAKILVSQPRRDVSQLDLKNNADSISIITGKIKVEFDKNTTLMKVTNLETGTTVLEQAEPVLFDKERVTLKLKETSQEYFYGGGVQNGRFSHKGKAISIENQNSWTDGGVASPNPFYWSTGGYGLMWYTFKRGVYDFGREEKGIVKLFHQTTYLDLFIMVNDGATSLLNDYYQLTGHPVLIPKFGFYQGHLNAYNRDYWKEDENGILFEDGKRYKESQKDNGGIKESLNGEKDNYQFSARAVIDRYKNHDMPLGWLLPNDGYGAGYGQTETLDGNIRNLKNLAGYARKNGVEIGLWTQSDLHPKEGISALLQRDIVKEVRDAGVRVLKTDVAWVGAGYSFGLNGITDVAQIMSYYGNDARPFIISLDGWAGTQRYAGIWSGDQTGGVWEYIRFHIPTYIGSGLSGNPNICSDMDGIFGGKNPVINTRDFQWKTFTPMQLNMDGWGANEKYPHALGEPATSINRWYLKLKSEIMPYAYSIARESVDGLPMIRAMFLEYPNAYTLGRATQYQFLYGPYFLVAPVYQATKADGQGNDIRNGIYLPEGEWVDYFSGEVYQGGRIINNYAAPLWKLPVFVKKGAIIPMTSPHNNVSEIDKKLRIYELYPCGQSTFTEYDDDGTTEEYRLGKGVSTVIESDVNAKGNVTVTIHPAQGDFDGFVKEKATEFRINVTEKPKKISATIGKNKIKLTEVGSMDEFLRKEDVYFYAAQPNLNKFATKGSEFEKEVITKNPQLLVRLAVADITAAPTVLKIDGFVFAPADNHLVASGSLVAPQAQVTEENAAAYTLKPTWNKVDNTDYYEIEFDGMIYSTIKDTELLFDGLSVETNYCFKIRSVNKDGQSDWSSFSATTKKDPLEFAIHGIVGETTAANQGRSLRRLFDFEEGELWHTKYNEKAVPFDLIMDLKSINQVEKFHYLPRENAGNGTLLKGNVYYSMDKENWTDVGSFDWKRDNEVKIFTFAQAPTARYIKMSITEAVGNYGSGQEIYVFRVPETESYLPGDINNDKLVDENDLTSYINYTGLRRGDADFEGYISNGDLNRNGLIDAYDISVVATQLDGGADAVRGEKVEGSLSISTPKQAYAKDEIVEVLVKGTDLHFVNALSFALPYDPADYEFVGIQSLGMKEMENLTNDRLHTNGTKSLYPTFVNIGERDTLEGDGDLFIIKLKAKRKITFNLKAIDGYLVDKLLNVHTF</sequence>
<dbReference type="SUPFAM" id="SSF49384">
    <property type="entry name" value="Carbohydrate-binding domain"/>
    <property type="match status" value="1"/>
</dbReference>
<dbReference type="InterPro" id="IPR000421">
    <property type="entry name" value="FA58C"/>
</dbReference>
<dbReference type="InterPro" id="IPR048395">
    <property type="entry name" value="Glyco_hydro_31_C"/>
</dbReference>
<dbReference type="PANTHER" id="PTHR43863:SF2">
    <property type="entry name" value="MALTASE-GLUCOAMYLASE"/>
    <property type="match status" value="1"/>
</dbReference>
<dbReference type="CDD" id="cd14254">
    <property type="entry name" value="Dockerin_II"/>
    <property type="match status" value="1"/>
</dbReference>
<dbReference type="RefSeq" id="WP_117723563.1">
    <property type="nucleotide sequence ID" value="NZ_QSUL01000003.1"/>
</dbReference>
<dbReference type="InterPro" id="IPR017853">
    <property type="entry name" value="GH"/>
</dbReference>
<dbReference type="InterPro" id="IPR051816">
    <property type="entry name" value="Glycosyl_Hydrolase_31"/>
</dbReference>
<dbReference type="SUPFAM" id="SSF49785">
    <property type="entry name" value="Galactose-binding domain-like"/>
    <property type="match status" value="1"/>
</dbReference>
<dbReference type="Gene3D" id="2.60.40.10">
    <property type="entry name" value="Immunoglobulins"/>
    <property type="match status" value="1"/>
</dbReference>
<keyword evidence="2" id="KW-0732">Signal</keyword>
<dbReference type="InterPro" id="IPR013780">
    <property type="entry name" value="Glyco_hydro_b"/>
</dbReference>
<organism evidence="4 5">
    <name type="scientific">Bacteroides oleiciplenus</name>
    <dbReference type="NCBI Taxonomy" id="626931"/>
    <lineage>
        <taxon>Bacteria</taxon>
        <taxon>Pseudomonadati</taxon>
        <taxon>Bacteroidota</taxon>
        <taxon>Bacteroidia</taxon>
        <taxon>Bacteroidales</taxon>
        <taxon>Bacteroidaceae</taxon>
        <taxon>Bacteroides</taxon>
    </lineage>
</organism>
<dbReference type="CDD" id="cd14752">
    <property type="entry name" value="GH31_N"/>
    <property type="match status" value="1"/>
</dbReference>
<dbReference type="PANTHER" id="PTHR43863">
    <property type="entry name" value="HYDROLASE, PUTATIVE (AFU_ORTHOLOGUE AFUA_1G03140)-RELATED"/>
    <property type="match status" value="1"/>
</dbReference>
<dbReference type="InterPro" id="IPR036116">
    <property type="entry name" value="FN3_sf"/>
</dbReference>
<feature type="domain" description="F5/8 type C" evidence="3">
    <location>
        <begin position="942"/>
        <end position="1082"/>
    </location>
</feature>
<dbReference type="GO" id="GO:0004553">
    <property type="term" value="F:hydrolase activity, hydrolyzing O-glycosyl compounds"/>
    <property type="evidence" value="ECO:0007669"/>
    <property type="project" value="InterPro"/>
</dbReference>
<dbReference type="InterPro" id="IPR003961">
    <property type="entry name" value="FN3_dom"/>
</dbReference>
<dbReference type="InterPro" id="IPR025887">
    <property type="entry name" value="Glyco_hydro_31_N_dom"/>
</dbReference>
<comment type="similarity">
    <text evidence="1">Belongs to the glycosyl hydrolase 31 family.</text>
</comment>
<proteinExistence type="inferred from homology"/>
<dbReference type="Pfam" id="PF01055">
    <property type="entry name" value="Glyco_hydro_31_2nd"/>
    <property type="match status" value="1"/>
</dbReference>
<feature type="chain" id="PRO_5017549446" evidence="2">
    <location>
        <begin position="32"/>
        <end position="1284"/>
    </location>
</feature>
<evidence type="ECO:0000313" key="5">
    <source>
        <dbReference type="Proteomes" id="UP000260983"/>
    </source>
</evidence>
<dbReference type="InterPro" id="IPR033403">
    <property type="entry name" value="DUF5110"/>
</dbReference>
<dbReference type="InterPro" id="IPR036439">
    <property type="entry name" value="Dockerin_dom_sf"/>
</dbReference>
<dbReference type="InterPro" id="IPR011013">
    <property type="entry name" value="Gal_mutarotase_sf_dom"/>
</dbReference>
<dbReference type="InterPro" id="IPR002105">
    <property type="entry name" value="Dockerin_1_rpt"/>
</dbReference>
<dbReference type="Gene3D" id="2.60.40.1180">
    <property type="entry name" value="Golgi alpha-mannosidase II"/>
    <property type="match status" value="2"/>
</dbReference>
<dbReference type="Pfam" id="PF17137">
    <property type="entry name" value="DUF5110"/>
    <property type="match status" value="1"/>
</dbReference>
<dbReference type="GO" id="GO:0030246">
    <property type="term" value="F:carbohydrate binding"/>
    <property type="evidence" value="ECO:0007669"/>
    <property type="project" value="InterPro"/>
</dbReference>
<gene>
    <name evidence="4" type="ORF">DXB65_05345</name>
</gene>
<dbReference type="Pfam" id="PF13802">
    <property type="entry name" value="Gal_mutarotas_2"/>
    <property type="match status" value="1"/>
</dbReference>
<dbReference type="Gene3D" id="2.60.40.1760">
    <property type="entry name" value="glycosyl hydrolase (family 31)"/>
    <property type="match status" value="1"/>
</dbReference>
<dbReference type="Gene3D" id="2.60.120.260">
    <property type="entry name" value="Galactose-binding domain-like"/>
    <property type="match status" value="1"/>
</dbReference>
<dbReference type="InterPro" id="IPR013783">
    <property type="entry name" value="Ig-like_fold"/>
</dbReference>
<dbReference type="SUPFAM" id="SSF51445">
    <property type="entry name" value="(Trans)glycosidases"/>
    <property type="match status" value="1"/>
</dbReference>
<dbReference type="CDD" id="cd00063">
    <property type="entry name" value="FN3"/>
    <property type="match status" value="1"/>
</dbReference>
<feature type="signal peptide" evidence="2">
    <location>
        <begin position="1"/>
        <end position="31"/>
    </location>
</feature>
<dbReference type="Gene3D" id="3.20.20.80">
    <property type="entry name" value="Glycosidases"/>
    <property type="match status" value="1"/>
</dbReference>
<dbReference type="SUPFAM" id="SSF49265">
    <property type="entry name" value="Fibronectin type III"/>
    <property type="match status" value="1"/>
</dbReference>
<dbReference type="Pfam" id="PF00404">
    <property type="entry name" value="Dockerin_1"/>
    <property type="match status" value="1"/>
</dbReference>
<dbReference type="InterPro" id="IPR000322">
    <property type="entry name" value="Glyco_hydro_31_TIM"/>
</dbReference>
<dbReference type="EMBL" id="QSUL01000003">
    <property type="protein sequence ID" value="RGN38263.1"/>
    <property type="molecule type" value="Genomic_DNA"/>
</dbReference>
<dbReference type="SUPFAM" id="SSF51011">
    <property type="entry name" value="Glycosyl hydrolase domain"/>
    <property type="match status" value="1"/>
</dbReference>
<dbReference type="SUPFAM" id="SSF74650">
    <property type="entry name" value="Galactose mutarotase-like"/>
    <property type="match status" value="1"/>
</dbReference>
<dbReference type="GO" id="GO:0000272">
    <property type="term" value="P:polysaccharide catabolic process"/>
    <property type="evidence" value="ECO:0007669"/>
    <property type="project" value="InterPro"/>
</dbReference>
<dbReference type="InterPro" id="IPR008979">
    <property type="entry name" value="Galactose-bd-like_sf"/>
</dbReference>
<dbReference type="Gene3D" id="1.10.1330.10">
    <property type="entry name" value="Dockerin domain"/>
    <property type="match status" value="1"/>
</dbReference>
<dbReference type="Proteomes" id="UP000260983">
    <property type="component" value="Unassembled WGS sequence"/>
</dbReference>
<dbReference type="SUPFAM" id="SSF63446">
    <property type="entry name" value="Type I dockerin domain"/>
    <property type="match status" value="1"/>
</dbReference>
<evidence type="ECO:0000256" key="1">
    <source>
        <dbReference type="ARBA" id="ARBA00007806"/>
    </source>
</evidence>
<dbReference type="Pfam" id="PF21365">
    <property type="entry name" value="Glyco_hydro_31_3rd"/>
    <property type="match status" value="1"/>
</dbReference>